<evidence type="ECO:0000256" key="3">
    <source>
        <dbReference type="ARBA" id="ARBA00022833"/>
    </source>
</evidence>
<dbReference type="PANTHER" id="PTHR20922:SF13">
    <property type="entry name" value="DNL-TYPE ZINC FINGER PROTEIN"/>
    <property type="match status" value="1"/>
</dbReference>
<evidence type="ECO:0000259" key="5">
    <source>
        <dbReference type="PROSITE" id="PS51501"/>
    </source>
</evidence>
<keyword evidence="2 4" id="KW-0863">Zinc-finger</keyword>
<dbReference type="GeneID" id="111126461"/>
<gene>
    <name evidence="7" type="primary">LOC111126461</name>
</gene>
<dbReference type="GO" id="GO:0050821">
    <property type="term" value="P:protein stabilization"/>
    <property type="evidence" value="ECO:0007669"/>
    <property type="project" value="TreeGrafter"/>
</dbReference>
<dbReference type="GO" id="GO:0008270">
    <property type="term" value="F:zinc ion binding"/>
    <property type="evidence" value="ECO:0007669"/>
    <property type="project" value="UniProtKB-KW"/>
</dbReference>
<dbReference type="InterPro" id="IPR007853">
    <property type="entry name" value="Znf_DNL-typ"/>
</dbReference>
<keyword evidence="6" id="KW-1185">Reference proteome</keyword>
<evidence type="ECO:0000313" key="6">
    <source>
        <dbReference type="Proteomes" id="UP000694844"/>
    </source>
</evidence>
<reference evidence="7" key="1">
    <citation type="submission" date="2025-08" db="UniProtKB">
        <authorList>
            <consortium name="RefSeq"/>
        </authorList>
    </citation>
    <scope>IDENTIFICATION</scope>
    <source>
        <tissue evidence="7">Whole sample</tissue>
    </source>
</reference>
<dbReference type="GO" id="GO:0006457">
    <property type="term" value="P:protein folding"/>
    <property type="evidence" value="ECO:0007669"/>
    <property type="project" value="TreeGrafter"/>
</dbReference>
<dbReference type="InterPro" id="IPR024158">
    <property type="entry name" value="Mt_import_TIM15"/>
</dbReference>
<dbReference type="PROSITE" id="PS51501">
    <property type="entry name" value="ZF_DNL"/>
    <property type="match status" value="1"/>
</dbReference>
<dbReference type="GO" id="GO:0051087">
    <property type="term" value="F:protein-folding chaperone binding"/>
    <property type="evidence" value="ECO:0007669"/>
    <property type="project" value="TreeGrafter"/>
</dbReference>
<dbReference type="PANTHER" id="PTHR20922">
    <property type="entry name" value="DNL-TYPE ZINC FINGER PROTEIN"/>
    <property type="match status" value="1"/>
</dbReference>
<protein>
    <submittedName>
        <fullName evidence="7">DNL-type zinc finger protein-like</fullName>
    </submittedName>
</protein>
<organism evidence="6 7">
    <name type="scientific">Crassostrea virginica</name>
    <name type="common">Eastern oyster</name>
    <dbReference type="NCBI Taxonomy" id="6565"/>
    <lineage>
        <taxon>Eukaryota</taxon>
        <taxon>Metazoa</taxon>
        <taxon>Spiralia</taxon>
        <taxon>Lophotrochozoa</taxon>
        <taxon>Mollusca</taxon>
        <taxon>Bivalvia</taxon>
        <taxon>Autobranchia</taxon>
        <taxon>Pteriomorphia</taxon>
        <taxon>Ostreida</taxon>
        <taxon>Ostreoidea</taxon>
        <taxon>Ostreidae</taxon>
        <taxon>Crassostrea</taxon>
    </lineage>
</organism>
<sequence length="168" mass="19503">MSTKRIFLTSTRVVFQWRSFFHRLPQRVQNFNQIEANINYIISRTSTKWNTVARWLSTGTSESDPESDTKTSLGSLKPMMAIQFTCKVCDRRNSKTFTKLAYTKGIVIIKCECCKNSHLIADNLGWFKHVQGRNIEEILAEKGEEVKRQIEEGIFDIDNQISFTNENK</sequence>
<dbReference type="GO" id="GO:0030150">
    <property type="term" value="P:protein import into mitochondrial matrix"/>
    <property type="evidence" value="ECO:0007669"/>
    <property type="project" value="TreeGrafter"/>
</dbReference>
<dbReference type="RefSeq" id="XP_022326850.1">
    <property type="nucleotide sequence ID" value="XM_022471142.1"/>
</dbReference>
<evidence type="ECO:0000256" key="4">
    <source>
        <dbReference type="PROSITE-ProRule" id="PRU00834"/>
    </source>
</evidence>
<evidence type="ECO:0000313" key="7">
    <source>
        <dbReference type="RefSeq" id="XP_022326850.1"/>
    </source>
</evidence>
<dbReference type="OrthoDB" id="512667at2759"/>
<name>A0A8B8DGL8_CRAVI</name>
<dbReference type="AlphaFoldDB" id="A0A8B8DGL8"/>
<dbReference type="KEGG" id="cvn:111126461"/>
<dbReference type="Pfam" id="PF05180">
    <property type="entry name" value="zf-DNL"/>
    <property type="match status" value="1"/>
</dbReference>
<feature type="domain" description="DNL-type" evidence="5">
    <location>
        <begin position="75"/>
        <end position="168"/>
    </location>
</feature>
<keyword evidence="1" id="KW-0479">Metal-binding</keyword>
<proteinExistence type="predicted"/>
<evidence type="ECO:0000256" key="1">
    <source>
        <dbReference type="ARBA" id="ARBA00022723"/>
    </source>
</evidence>
<accession>A0A8B8DGL8</accession>
<keyword evidence="3" id="KW-0862">Zinc</keyword>
<dbReference type="Proteomes" id="UP000694844">
    <property type="component" value="Chromosome 3"/>
</dbReference>
<dbReference type="GO" id="GO:0005739">
    <property type="term" value="C:mitochondrion"/>
    <property type="evidence" value="ECO:0007669"/>
    <property type="project" value="TreeGrafter"/>
</dbReference>
<evidence type="ECO:0000256" key="2">
    <source>
        <dbReference type="ARBA" id="ARBA00022771"/>
    </source>
</evidence>